<protein>
    <submittedName>
        <fullName evidence="5">DUF2057 domain-containing protein</fullName>
    </submittedName>
</protein>
<sequence length="210" mass="23923">MKLLNYLSILFLFALSNSVGAIEYRLAQGVELKVINGEKVENDESPDFKAGMNQLVVKYSGRVRKNSKSEYLSTMPYIVLVRLEKEDTLSISLISDDYKDLVDKQNKGEPIFIVKKNGEFVDDQNLLLAKTNGLFPYSNLVDLVKEYNNEKGIIVDSGTLRDLKEELSTLNLGNNIKNDDSEATLQLKIWYSKATEEERIKFLEWAELAK</sequence>
<evidence type="ECO:0000313" key="4">
    <source>
        <dbReference type="EMBL" id="KDO14636.1"/>
    </source>
</evidence>
<dbReference type="PANTHER" id="PTHR38108">
    <property type="entry name" value="UPF0319 PROTEIN YCCT"/>
    <property type="match status" value="1"/>
</dbReference>
<comment type="similarity">
    <text evidence="1">Belongs to the UPF0319 family.</text>
</comment>
<dbReference type="InterPro" id="IPR018635">
    <property type="entry name" value="UPF0319"/>
</dbReference>
<evidence type="ECO:0000313" key="7">
    <source>
        <dbReference type="Proteomes" id="UP000216173"/>
    </source>
</evidence>
<keyword evidence="6" id="KW-1185">Reference proteome</keyword>
<feature type="signal peptide" evidence="3">
    <location>
        <begin position="1"/>
        <end position="21"/>
    </location>
</feature>
<dbReference type="EMBL" id="JJMN01000045">
    <property type="protein sequence ID" value="KDO14636.1"/>
    <property type="molecule type" value="Genomic_DNA"/>
</dbReference>
<dbReference type="PANTHER" id="PTHR38108:SF1">
    <property type="entry name" value="UPF0319 PROTEIN YCCT"/>
    <property type="match status" value="1"/>
</dbReference>
<reference evidence="4 6" key="1">
    <citation type="submission" date="2014-04" db="EMBL/GenBank/DDBJ databases">
        <title>Vibrio metecus sp. nov., a close relative of Vibrio cholerae isolated from coastal brackish ponds and clinical specimens.</title>
        <authorList>
            <person name="Kirchberger P.C."/>
            <person name="Turnsek M."/>
            <person name="Hunt D.E."/>
            <person name="Haley B.J."/>
            <person name="Colwell R."/>
            <person name="Polz M.F."/>
            <person name="Tarr C.L."/>
            <person name="Boucher Y."/>
        </authorList>
    </citation>
    <scope>NUCLEOTIDE SEQUENCE [LARGE SCALE GENOMIC DNA]</scope>
    <source>
        <strain evidence="4">OP3H</strain>
        <strain evidence="6">PPCK-2014</strain>
    </source>
</reference>
<gene>
    <name evidence="5" type="ORF">CGU03_01955</name>
    <name evidence="4" type="ORF">DP83_07500</name>
</gene>
<organism evidence="5 7">
    <name type="scientific">Vibrio metoecus</name>
    <dbReference type="NCBI Taxonomy" id="1481663"/>
    <lineage>
        <taxon>Bacteria</taxon>
        <taxon>Pseudomonadati</taxon>
        <taxon>Pseudomonadota</taxon>
        <taxon>Gammaproteobacteria</taxon>
        <taxon>Vibrionales</taxon>
        <taxon>Vibrionaceae</taxon>
        <taxon>Vibrio</taxon>
    </lineage>
</organism>
<dbReference type="AlphaFoldDB" id="A0A271VWZ1"/>
<name>A0A271VWZ1_VIBMT</name>
<proteinExistence type="inferred from homology"/>
<dbReference type="Proteomes" id="UP000216173">
    <property type="component" value="Unassembled WGS sequence"/>
</dbReference>
<evidence type="ECO:0000313" key="6">
    <source>
        <dbReference type="Proteomes" id="UP000027331"/>
    </source>
</evidence>
<reference evidence="5" key="2">
    <citation type="submission" date="2017-07" db="EMBL/GenBank/DDBJ databases">
        <authorList>
            <person name="Sun Z.S."/>
            <person name="Albrecht U."/>
            <person name="Echele G."/>
            <person name="Lee C.C."/>
        </authorList>
    </citation>
    <scope>NUCLEOTIDE SEQUENCE [LARGE SCALE GENOMIC DNA]</scope>
    <source>
        <strain evidence="5">OYP9E10</strain>
    </source>
</reference>
<evidence type="ECO:0000256" key="1">
    <source>
        <dbReference type="ARBA" id="ARBA00008490"/>
    </source>
</evidence>
<dbReference type="Proteomes" id="UP000027331">
    <property type="component" value="Unassembled WGS sequence"/>
</dbReference>
<reference evidence="7" key="3">
    <citation type="submission" date="2017-07" db="EMBL/GenBank/DDBJ databases">
        <authorList>
            <person name="Boucher Y."/>
            <person name="Orata F.D."/>
        </authorList>
    </citation>
    <scope>NUCLEOTIDE SEQUENCE [LARGE SCALE GENOMIC DNA]</scope>
    <source>
        <strain evidence="7">OYP9E10</strain>
    </source>
</reference>
<accession>A0A271VWZ1</accession>
<dbReference type="RefSeq" id="WP_055044439.1">
    <property type="nucleotide sequence ID" value="NZ_LBGR01000012.1"/>
</dbReference>
<evidence type="ECO:0000256" key="2">
    <source>
        <dbReference type="ARBA" id="ARBA00022729"/>
    </source>
</evidence>
<comment type="caution">
    <text evidence="5">The sequence shown here is derived from an EMBL/GenBank/DDBJ whole genome shotgun (WGS) entry which is preliminary data.</text>
</comment>
<keyword evidence="2 3" id="KW-0732">Signal</keyword>
<feature type="chain" id="PRO_5012990075" evidence="3">
    <location>
        <begin position="22"/>
        <end position="210"/>
    </location>
</feature>
<evidence type="ECO:0000256" key="3">
    <source>
        <dbReference type="SAM" id="SignalP"/>
    </source>
</evidence>
<dbReference type="Pfam" id="PF09829">
    <property type="entry name" value="DUF2057"/>
    <property type="match status" value="1"/>
</dbReference>
<dbReference type="EMBL" id="NMSH01000002">
    <property type="protein sequence ID" value="PAR22581.1"/>
    <property type="molecule type" value="Genomic_DNA"/>
</dbReference>
<evidence type="ECO:0000313" key="5">
    <source>
        <dbReference type="EMBL" id="PAR22581.1"/>
    </source>
</evidence>